<protein>
    <submittedName>
        <fullName evidence="1 3">Uncharacterized protein</fullName>
    </submittedName>
</protein>
<proteinExistence type="predicted"/>
<sequence length="43" mass="5562">MFLKHFHFLHRMNRFAVKCRHQERYLLVLHKDAFCLWIFLQRM</sequence>
<reference evidence="1 2" key="2">
    <citation type="submission" date="2018-11" db="EMBL/GenBank/DDBJ databases">
        <authorList>
            <consortium name="Pathogen Informatics"/>
        </authorList>
    </citation>
    <scope>NUCLEOTIDE SEQUENCE [LARGE SCALE GENOMIC DNA]</scope>
</reference>
<dbReference type="AlphaFoldDB" id="A0A0R3QC07"/>
<dbReference type="EMBL" id="UZAG01002825">
    <property type="protein sequence ID" value="VDO14216.1"/>
    <property type="molecule type" value="Genomic_DNA"/>
</dbReference>
<accession>A0A0R3QC07</accession>
<gene>
    <name evidence="1" type="ORF">BTMF_LOCUS3191</name>
</gene>
<dbReference type="Proteomes" id="UP000280834">
    <property type="component" value="Unassembled WGS sequence"/>
</dbReference>
<organism evidence="3">
    <name type="scientific">Brugia timori</name>
    <dbReference type="NCBI Taxonomy" id="42155"/>
    <lineage>
        <taxon>Eukaryota</taxon>
        <taxon>Metazoa</taxon>
        <taxon>Ecdysozoa</taxon>
        <taxon>Nematoda</taxon>
        <taxon>Chromadorea</taxon>
        <taxon>Rhabditida</taxon>
        <taxon>Spirurina</taxon>
        <taxon>Spiruromorpha</taxon>
        <taxon>Filarioidea</taxon>
        <taxon>Onchocercidae</taxon>
        <taxon>Brugia</taxon>
    </lineage>
</organism>
<keyword evidence="2" id="KW-1185">Reference proteome</keyword>
<evidence type="ECO:0000313" key="3">
    <source>
        <dbReference type="WBParaSite" id="BTMF_0000388501-mRNA-1"/>
    </source>
</evidence>
<dbReference type="WBParaSite" id="BTMF_0000388501-mRNA-1">
    <property type="protein sequence ID" value="BTMF_0000388501-mRNA-1"/>
    <property type="gene ID" value="BTMF_0000388501"/>
</dbReference>
<name>A0A0R3QC07_9BILA</name>
<reference evidence="3" key="1">
    <citation type="submission" date="2017-02" db="UniProtKB">
        <authorList>
            <consortium name="WormBaseParasite"/>
        </authorList>
    </citation>
    <scope>IDENTIFICATION</scope>
</reference>
<evidence type="ECO:0000313" key="1">
    <source>
        <dbReference type="EMBL" id="VDO14216.1"/>
    </source>
</evidence>
<evidence type="ECO:0000313" key="2">
    <source>
        <dbReference type="Proteomes" id="UP000280834"/>
    </source>
</evidence>